<dbReference type="RefSeq" id="WP_282000044.1">
    <property type="nucleotide sequence ID" value="NZ_AP027151.1"/>
</dbReference>
<keyword evidence="2" id="KW-0808">Transferase</keyword>
<evidence type="ECO:0000313" key="2">
    <source>
        <dbReference type="EMBL" id="BDV43927.1"/>
    </source>
</evidence>
<dbReference type="InterPro" id="IPR013216">
    <property type="entry name" value="Methyltransf_11"/>
</dbReference>
<gene>
    <name evidence="2" type="ORF">GURASL_28500</name>
</gene>
<dbReference type="EMBL" id="AP027151">
    <property type="protein sequence ID" value="BDV43927.1"/>
    <property type="molecule type" value="Genomic_DNA"/>
</dbReference>
<dbReference type="Proteomes" id="UP001317705">
    <property type="component" value="Chromosome"/>
</dbReference>
<dbReference type="CDD" id="cd02440">
    <property type="entry name" value="AdoMet_MTases"/>
    <property type="match status" value="1"/>
</dbReference>
<protein>
    <submittedName>
        <fullName evidence="2">SAM-dependent methyltransferase</fullName>
    </submittedName>
</protein>
<dbReference type="GO" id="GO:0032259">
    <property type="term" value="P:methylation"/>
    <property type="evidence" value="ECO:0007669"/>
    <property type="project" value="UniProtKB-KW"/>
</dbReference>
<dbReference type="GO" id="GO:0008168">
    <property type="term" value="F:methyltransferase activity"/>
    <property type="evidence" value="ECO:0007669"/>
    <property type="project" value="UniProtKB-KW"/>
</dbReference>
<sequence>MTDPVRRHYERWPYPHYPLLAAVRPWDTYALSLDALYARFNGVLPAADARRILLAGCGSFSPYPTALANPGIPLTALDLSGANLRRARLHALLHGCRGITFERGDLLDPAAAAESYGFIDCFGVLHHLADPLAGLRALERRLAPGGILRLMVYSRGGRRGAESIRKALRLLGVDEVAAVKRLLRRADPDSRFRRYADASGETRFPSGIADAFLHPRARTYRIDELLALVASTGLQPLLFAHAGALTEPAAEAARLRELEVQRLEEPNFILYLGRQTAGGCGLAPDARLLLNPALRGAVVPWRLVSLAMPPRLGRENPRLDRPARRFLRRFVRPVAVAGLTAAERERAQPFVEALFLIPFRG</sequence>
<organism evidence="2 3">
    <name type="scientific">Geotalea uraniireducens</name>
    <dbReference type="NCBI Taxonomy" id="351604"/>
    <lineage>
        <taxon>Bacteria</taxon>
        <taxon>Pseudomonadati</taxon>
        <taxon>Thermodesulfobacteriota</taxon>
        <taxon>Desulfuromonadia</taxon>
        <taxon>Geobacterales</taxon>
        <taxon>Geobacteraceae</taxon>
        <taxon>Geotalea</taxon>
    </lineage>
</organism>
<evidence type="ECO:0000259" key="1">
    <source>
        <dbReference type="Pfam" id="PF08241"/>
    </source>
</evidence>
<dbReference type="Pfam" id="PF08241">
    <property type="entry name" value="Methyltransf_11"/>
    <property type="match status" value="1"/>
</dbReference>
<reference evidence="2 3" key="1">
    <citation type="submission" date="2022-12" db="EMBL/GenBank/DDBJ databases">
        <title>Polyphasic characterization of Geotalea uranireducens NIT-SL11 newly isolated from a complex of sewage sludge and microbially reduced graphene oxide.</title>
        <authorList>
            <person name="Xie L."/>
            <person name="Yoshida N."/>
            <person name="Meng L."/>
        </authorList>
    </citation>
    <scope>NUCLEOTIDE SEQUENCE [LARGE SCALE GENOMIC DNA]</scope>
    <source>
        <strain evidence="2 3">NIT-SL11</strain>
    </source>
</reference>
<feature type="domain" description="Methyltransferase type 11" evidence="1">
    <location>
        <begin position="55"/>
        <end position="148"/>
    </location>
</feature>
<keyword evidence="2" id="KW-0489">Methyltransferase</keyword>
<accession>A0ABN6VX40</accession>
<name>A0ABN6VX40_9BACT</name>
<dbReference type="SUPFAM" id="SSF53335">
    <property type="entry name" value="S-adenosyl-L-methionine-dependent methyltransferases"/>
    <property type="match status" value="1"/>
</dbReference>
<dbReference type="Gene3D" id="3.40.50.150">
    <property type="entry name" value="Vaccinia Virus protein VP39"/>
    <property type="match status" value="1"/>
</dbReference>
<keyword evidence="3" id="KW-1185">Reference proteome</keyword>
<proteinExistence type="predicted"/>
<evidence type="ECO:0000313" key="3">
    <source>
        <dbReference type="Proteomes" id="UP001317705"/>
    </source>
</evidence>
<dbReference type="InterPro" id="IPR029063">
    <property type="entry name" value="SAM-dependent_MTases_sf"/>
</dbReference>